<dbReference type="OrthoDB" id="9758243at2"/>
<dbReference type="AlphaFoldDB" id="K4IK03"/>
<dbReference type="HOGENOM" id="CLU_161401_0_0_10"/>
<dbReference type="RefSeq" id="WP_015024989.1">
    <property type="nucleotide sequence ID" value="NC_018721.1"/>
</dbReference>
<gene>
    <name evidence="2" type="ordered locus">P700755_002685</name>
</gene>
<protein>
    <recommendedName>
        <fullName evidence="4">PepSY domain-containing protein</fullName>
    </recommendedName>
</protein>
<keyword evidence="1" id="KW-0732">Signal</keyword>
<feature type="chain" id="PRO_5003879062" description="PepSY domain-containing protein" evidence="1">
    <location>
        <begin position="22"/>
        <end position="117"/>
    </location>
</feature>
<evidence type="ECO:0008006" key="4">
    <source>
        <dbReference type="Google" id="ProtNLM"/>
    </source>
</evidence>
<feature type="signal peptide" evidence="1">
    <location>
        <begin position="1"/>
        <end position="21"/>
    </location>
</feature>
<reference evidence="2" key="1">
    <citation type="submission" date="2006-03" db="EMBL/GenBank/DDBJ databases">
        <authorList>
            <person name="Bowman J."/>
            <person name="Ferriera S."/>
            <person name="Johnson J."/>
            <person name="Kravitz S."/>
            <person name="Halpern A."/>
            <person name="Remington K."/>
            <person name="Beeson K."/>
            <person name="Tran B."/>
            <person name="Rogers Y.-H."/>
            <person name="Friedman R."/>
            <person name="Venter J.C."/>
        </authorList>
    </citation>
    <scope>NUCLEOTIDE SEQUENCE [LARGE SCALE GENOMIC DNA]</scope>
    <source>
        <strain evidence="2">ATCC 700755</strain>
    </source>
</reference>
<evidence type="ECO:0000313" key="2">
    <source>
        <dbReference type="EMBL" id="AFU69426.1"/>
    </source>
</evidence>
<sequence>MKKIMKHIFSALTITAFLFFAFGSGSDSTPEKRTSISEHEAKAVAEGQVETLLKSPSTADFSGLRDTKITSITDGYKVVGYVDSQNSFGATIRSTYSVEIYLDKASGNIMYKNINVE</sequence>
<dbReference type="STRING" id="313595.P700755_002685"/>
<reference evidence="2" key="2">
    <citation type="submission" date="2012-09" db="EMBL/GenBank/DDBJ databases">
        <title>The complete sequence of Psychroflexus torquis an extreme psychrophile from sea-ice that is stimulated by light.</title>
        <authorList>
            <person name="Feng S."/>
            <person name="Powell S.M."/>
            <person name="Bowman J.P."/>
        </authorList>
    </citation>
    <scope>NUCLEOTIDE SEQUENCE [LARGE SCALE GENOMIC DNA]</scope>
    <source>
        <strain evidence="2">ATCC 700755</strain>
    </source>
</reference>
<dbReference type="Proteomes" id="UP000008514">
    <property type="component" value="Chromosome"/>
</dbReference>
<dbReference type="KEGG" id="ptq:P700755_002685"/>
<name>K4IK03_PSYTT</name>
<dbReference type="EMBL" id="CP003879">
    <property type="protein sequence ID" value="AFU69426.1"/>
    <property type="molecule type" value="Genomic_DNA"/>
</dbReference>
<proteinExistence type="predicted"/>
<organism evidence="2 3">
    <name type="scientific">Psychroflexus torquis (strain ATCC 700755 / CIP 106069 / ACAM 623)</name>
    <dbReference type="NCBI Taxonomy" id="313595"/>
    <lineage>
        <taxon>Bacteria</taxon>
        <taxon>Pseudomonadati</taxon>
        <taxon>Bacteroidota</taxon>
        <taxon>Flavobacteriia</taxon>
        <taxon>Flavobacteriales</taxon>
        <taxon>Flavobacteriaceae</taxon>
        <taxon>Psychroflexus</taxon>
    </lineage>
</organism>
<evidence type="ECO:0000313" key="3">
    <source>
        <dbReference type="Proteomes" id="UP000008514"/>
    </source>
</evidence>
<accession>K4IK03</accession>
<evidence type="ECO:0000256" key="1">
    <source>
        <dbReference type="SAM" id="SignalP"/>
    </source>
</evidence>
<keyword evidence="3" id="KW-1185">Reference proteome</keyword>